<sequence length="174" mass="20508">MNKYIILLISMVSLAACGQENYGRWELKNIDGKAVTDPEATGDMKEAYFTKLEALEGGKLFSMKCQTIASERNFQNNRKPEVRVYMHISDYNRNSGKIWNSKPIYVEQDMIWDYLDKEETFFWNKKYTFETVGWKNTWRKAMGHCLTAFNKYVEEWNLVKNDNQELIDVAEALK</sequence>
<gene>
    <name evidence="1" type="ORF">CWO07_10590</name>
</gene>
<name>A0A2T5EW51_VIBSP</name>
<protein>
    <submittedName>
        <fullName evidence="1">Uncharacterized protein</fullName>
    </submittedName>
</protein>
<organism evidence="1 2">
    <name type="scientific">Vibrio splendidus</name>
    <dbReference type="NCBI Taxonomy" id="29497"/>
    <lineage>
        <taxon>Bacteria</taxon>
        <taxon>Pseudomonadati</taxon>
        <taxon>Pseudomonadota</taxon>
        <taxon>Gammaproteobacteria</taxon>
        <taxon>Vibrionales</taxon>
        <taxon>Vibrionaceae</taxon>
        <taxon>Vibrio</taxon>
    </lineage>
</organism>
<comment type="caution">
    <text evidence="1">The sequence shown here is derived from an EMBL/GenBank/DDBJ whole genome shotgun (WGS) entry which is preliminary data.</text>
</comment>
<dbReference type="Proteomes" id="UP000244197">
    <property type="component" value="Unassembled WGS sequence"/>
</dbReference>
<dbReference type="EMBL" id="PIFK01000018">
    <property type="protein sequence ID" value="PTP35366.1"/>
    <property type="molecule type" value="Genomic_DNA"/>
</dbReference>
<proteinExistence type="predicted"/>
<reference evidence="1 2" key="1">
    <citation type="submission" date="2017-11" db="EMBL/GenBank/DDBJ databases">
        <title>Population delineation of vibrios coincides with oyster pathogenicity.</title>
        <authorList>
            <person name="Bruto M."/>
            <person name="Labreuche Y."/>
            <person name="James A."/>
            <person name="Piel D."/>
            <person name="Chenivesse S."/>
            <person name="Petton B."/>
            <person name="Polz M.F."/>
            <person name="Le Roux F."/>
        </authorList>
    </citation>
    <scope>NUCLEOTIDE SEQUENCE [LARGE SCALE GENOMIC DNA]</scope>
    <source>
        <strain evidence="1 2">FF_144</strain>
    </source>
</reference>
<evidence type="ECO:0000313" key="1">
    <source>
        <dbReference type="EMBL" id="PTP35366.1"/>
    </source>
</evidence>
<dbReference type="AlphaFoldDB" id="A0A2T5EW51"/>
<accession>A0A2T5EW51</accession>
<dbReference type="PROSITE" id="PS51257">
    <property type="entry name" value="PROKAR_LIPOPROTEIN"/>
    <property type="match status" value="1"/>
</dbReference>
<dbReference type="RefSeq" id="WP_102458413.1">
    <property type="nucleotide sequence ID" value="NZ_CAWNUH010000010.1"/>
</dbReference>
<evidence type="ECO:0000313" key="2">
    <source>
        <dbReference type="Proteomes" id="UP000244197"/>
    </source>
</evidence>